<evidence type="ECO:0000256" key="16">
    <source>
        <dbReference type="RuleBase" id="RU362098"/>
    </source>
</evidence>
<feature type="transmembrane region" description="Helical" evidence="16">
    <location>
        <begin position="320"/>
        <end position="344"/>
    </location>
</feature>
<evidence type="ECO:0000259" key="17">
    <source>
        <dbReference type="PROSITE" id="PS51711"/>
    </source>
</evidence>
<evidence type="ECO:0000256" key="3">
    <source>
        <dbReference type="ARBA" id="ARBA00022448"/>
    </source>
</evidence>
<protein>
    <recommendedName>
        <fullName evidence="13 16">Ferrous iron transport protein B</fullName>
    </recommendedName>
</protein>
<dbReference type="PANTHER" id="PTHR43185:SF1">
    <property type="entry name" value="FE(2+) TRANSPORTER FEOB"/>
    <property type="match status" value="1"/>
</dbReference>
<keyword evidence="19" id="KW-1185">Reference proteome</keyword>
<keyword evidence="6 16" id="KW-0812">Transmembrane</keyword>
<keyword evidence="15" id="KW-0460">Magnesium</keyword>
<feature type="binding site" evidence="15">
    <location>
        <position position="34"/>
    </location>
    <ligand>
        <name>Mg(2+)</name>
        <dbReference type="ChEBI" id="CHEBI:18420"/>
        <label>2</label>
    </ligand>
</feature>
<keyword evidence="7 14" id="KW-0547">Nucleotide-binding</keyword>
<evidence type="ECO:0000256" key="7">
    <source>
        <dbReference type="ARBA" id="ARBA00022741"/>
    </source>
</evidence>
<keyword evidence="10" id="KW-0406">Ion transport</keyword>
<keyword evidence="5 16" id="KW-0410">Iron transport</keyword>
<dbReference type="CDD" id="cd01879">
    <property type="entry name" value="FeoB"/>
    <property type="match status" value="1"/>
</dbReference>
<evidence type="ECO:0000256" key="12">
    <source>
        <dbReference type="ARBA" id="ARBA00023136"/>
    </source>
</evidence>
<evidence type="ECO:0000313" key="19">
    <source>
        <dbReference type="Proteomes" id="UP000014923"/>
    </source>
</evidence>
<keyword evidence="11 14" id="KW-0342">GTP-binding</keyword>
<sequence length="613" mass="68134">MECCRGLNIEIPKGYKKLVLAGNPNVGKSVFFNALTGMYVDVSNFPGTTVDISHGKYQDYVVLDTPGVYGVSSFNDEERVARDVILYGDVILNVVDALHLERDLFLTLQIIDMGKPVIVALNMMDDVERNGIKIDINKLSELLGVPVIPTVAVKGKGLEEVKENIKNARVGNIDAKIKEYLKEFNNKVEYQSEALMLLEDDETISERLNIKTLGKREEIYRLRREKVDKIAESVIIKEGKGNRIRQKISTLTLNPLTGIPILIMVLYLIFKVIGVWVAGDVVGFTEEKIMAGYYEPFIRHLTAKFFAEESLLYRLLVGEFGILTLTPTYVIGLLTPLVIAFYFFMSLMEDSGYLPRIAALVDRVLSFFGLNGRAIIPIILGFGCITMATITTRLLGTKREKIIATILLGFTIPCSAQLGVIAGMIAPLGTKYILIYSFTIIIVFALTGTILNRILPGESSELFIDLPPMRLPKLTNVLKKTWTKTIMFLKEATPLFALGALIITLLEETDILYKIQDLFKPITESVLRLPKETANAFIMGIIRRDFGAAGLTELSLTPEQTVVALVTITLFVPCIASIIVIFKERSKKEAGLIWLGSFILAFLVGGILAFLIV</sequence>
<evidence type="ECO:0000256" key="9">
    <source>
        <dbReference type="ARBA" id="ARBA00023004"/>
    </source>
</evidence>
<comment type="similarity">
    <text evidence="16">Belongs to the TRAFAC class TrmE-Era-EngA-EngB-Septin-like GTPase superfamily. FeoB GTPase (TC 9.A.8) family.</text>
</comment>
<reference evidence="18" key="1">
    <citation type="submission" date="2013-03" db="EMBL/GenBank/DDBJ databases">
        <title>Draft genome sequence of the hydrogen-ethanol-producing anaerobic alkalithermophilic Caloramator celere.</title>
        <authorList>
            <person name="Ciranna A."/>
            <person name="Larjo A."/>
            <person name="Kivisto A."/>
            <person name="Santala V."/>
            <person name="Roos C."/>
            <person name="Karp M."/>
        </authorList>
    </citation>
    <scope>NUCLEOTIDE SEQUENCE [LARGE SCALE GENOMIC DNA]</scope>
    <source>
        <strain evidence="18">DSM 8682</strain>
    </source>
</reference>
<dbReference type="PROSITE" id="PS51711">
    <property type="entry name" value="G_FEOB"/>
    <property type="match status" value="1"/>
</dbReference>
<dbReference type="RefSeq" id="WP_018662158.1">
    <property type="nucleotide sequence ID" value="NZ_HF952018.1"/>
</dbReference>
<gene>
    <name evidence="18" type="ORF">TCEL_00296</name>
</gene>
<evidence type="ECO:0000256" key="11">
    <source>
        <dbReference type="ARBA" id="ARBA00023134"/>
    </source>
</evidence>
<evidence type="ECO:0000256" key="14">
    <source>
        <dbReference type="PIRSR" id="PIRSR603373-1"/>
    </source>
</evidence>
<evidence type="ECO:0000313" key="18">
    <source>
        <dbReference type="EMBL" id="CDF58250.1"/>
    </source>
</evidence>
<dbReference type="NCBIfam" id="TIGR00437">
    <property type="entry name" value="feoB"/>
    <property type="match status" value="1"/>
</dbReference>
<dbReference type="GO" id="GO:0046872">
    <property type="term" value="F:metal ion binding"/>
    <property type="evidence" value="ECO:0007669"/>
    <property type="project" value="UniProtKB-KW"/>
</dbReference>
<evidence type="ECO:0000256" key="8">
    <source>
        <dbReference type="ARBA" id="ARBA00022989"/>
    </source>
</evidence>
<keyword evidence="8 16" id="KW-1133">Transmembrane helix</keyword>
<evidence type="ECO:0000256" key="4">
    <source>
        <dbReference type="ARBA" id="ARBA00022475"/>
    </source>
</evidence>
<proteinExistence type="inferred from homology"/>
<keyword evidence="12 16" id="KW-0472">Membrane</keyword>
<dbReference type="EMBL" id="CAVN010000095">
    <property type="protein sequence ID" value="CDF58250.1"/>
    <property type="molecule type" value="Genomic_DNA"/>
</dbReference>
<dbReference type="Pfam" id="PF02421">
    <property type="entry name" value="FeoB_N"/>
    <property type="match status" value="1"/>
</dbReference>
<dbReference type="InterPro" id="IPR011642">
    <property type="entry name" value="Gate_dom"/>
</dbReference>
<dbReference type="Proteomes" id="UP000014923">
    <property type="component" value="Unassembled WGS sequence"/>
</dbReference>
<feature type="transmembrane region" description="Helical" evidence="16">
    <location>
        <begin position="364"/>
        <end position="390"/>
    </location>
</feature>
<feature type="domain" description="FeoB-type G" evidence="17">
    <location>
        <begin position="15"/>
        <end position="171"/>
    </location>
</feature>
<keyword evidence="9 16" id="KW-0408">Iron</keyword>
<accession>R7RSL8</accession>
<comment type="subcellular location">
    <subcellularLocation>
        <location evidence="2 16">Cell membrane</location>
        <topology evidence="2 16">Multi-pass membrane protein</topology>
    </subcellularLocation>
</comment>
<comment type="caution">
    <text evidence="18">The sequence shown here is derived from an EMBL/GenBank/DDBJ whole genome shotgun (WGS) entry which is preliminary data.</text>
</comment>
<dbReference type="InterPro" id="IPR030389">
    <property type="entry name" value="G_FEOB_dom"/>
</dbReference>
<keyword evidence="3 16" id="KW-0813">Transport</keyword>
<dbReference type="InterPro" id="IPR027417">
    <property type="entry name" value="P-loop_NTPase"/>
</dbReference>
<dbReference type="GO" id="GO:0005525">
    <property type="term" value="F:GTP binding"/>
    <property type="evidence" value="ECO:0007669"/>
    <property type="project" value="UniProtKB-KW"/>
</dbReference>
<evidence type="ECO:0000256" key="5">
    <source>
        <dbReference type="ARBA" id="ARBA00022496"/>
    </source>
</evidence>
<dbReference type="eggNOG" id="COG0370">
    <property type="taxonomic scope" value="Bacteria"/>
</dbReference>
<comment type="function">
    <text evidence="1 16">Probable transporter of a GTP-driven Fe(2+) uptake system.</text>
</comment>
<dbReference type="PANTHER" id="PTHR43185">
    <property type="entry name" value="FERROUS IRON TRANSPORT PROTEIN B"/>
    <property type="match status" value="1"/>
</dbReference>
<dbReference type="InterPro" id="IPR050860">
    <property type="entry name" value="FeoB_GTPase"/>
</dbReference>
<dbReference type="Pfam" id="PF07664">
    <property type="entry name" value="FeoB_C"/>
    <property type="match status" value="1"/>
</dbReference>
<feature type="binding site" evidence="15">
    <location>
        <position position="36"/>
    </location>
    <ligand>
        <name>Mg(2+)</name>
        <dbReference type="ChEBI" id="CHEBI:18420"/>
        <label>2</label>
    </ligand>
</feature>
<organism evidence="18 19">
    <name type="scientific">Thermobrachium celere DSM 8682</name>
    <dbReference type="NCBI Taxonomy" id="941824"/>
    <lineage>
        <taxon>Bacteria</taxon>
        <taxon>Bacillati</taxon>
        <taxon>Bacillota</taxon>
        <taxon>Clostridia</taxon>
        <taxon>Eubacteriales</taxon>
        <taxon>Clostridiaceae</taxon>
        <taxon>Thermobrachium</taxon>
    </lineage>
</organism>
<feature type="binding site" evidence="14">
    <location>
        <begin position="64"/>
        <end position="67"/>
    </location>
    <ligand>
        <name>GTP</name>
        <dbReference type="ChEBI" id="CHEBI:37565"/>
        <label>1</label>
    </ligand>
</feature>
<name>R7RSL8_9CLOT</name>
<feature type="binding site" evidence="14">
    <location>
        <begin position="122"/>
        <end position="125"/>
    </location>
    <ligand>
        <name>GTP</name>
        <dbReference type="ChEBI" id="CHEBI:37565"/>
        <label>1</label>
    </ligand>
</feature>
<dbReference type="GO" id="GO:0005886">
    <property type="term" value="C:plasma membrane"/>
    <property type="evidence" value="ECO:0007669"/>
    <property type="project" value="UniProtKB-SubCell"/>
</dbReference>
<evidence type="ECO:0000256" key="10">
    <source>
        <dbReference type="ARBA" id="ARBA00023065"/>
    </source>
</evidence>
<feature type="transmembrane region" description="Helical" evidence="16">
    <location>
        <begin position="432"/>
        <end position="451"/>
    </location>
</feature>
<evidence type="ECO:0000256" key="2">
    <source>
        <dbReference type="ARBA" id="ARBA00004651"/>
    </source>
</evidence>
<dbReference type="HOGENOM" id="CLU_013350_6_0_9"/>
<keyword evidence="4" id="KW-1003">Cell membrane</keyword>
<dbReference type="Gene3D" id="3.40.50.300">
    <property type="entry name" value="P-loop containing nucleotide triphosphate hydrolases"/>
    <property type="match status" value="1"/>
</dbReference>
<evidence type="ECO:0000256" key="13">
    <source>
        <dbReference type="NCBIfam" id="TIGR00437"/>
    </source>
</evidence>
<feature type="binding site" evidence="14">
    <location>
        <begin position="47"/>
        <end position="51"/>
    </location>
    <ligand>
        <name>GTP</name>
        <dbReference type="ChEBI" id="CHEBI:37565"/>
        <label>1</label>
    </ligand>
</feature>
<evidence type="ECO:0000256" key="6">
    <source>
        <dbReference type="ARBA" id="ARBA00022692"/>
    </source>
</evidence>
<feature type="binding site" evidence="14">
    <location>
        <begin position="22"/>
        <end position="29"/>
    </location>
    <ligand>
        <name>GTP</name>
        <dbReference type="ChEBI" id="CHEBI:37565"/>
        <label>1</label>
    </ligand>
</feature>
<feature type="transmembrane region" description="Helical" evidence="16">
    <location>
        <begin position="591"/>
        <end position="612"/>
    </location>
</feature>
<evidence type="ECO:0000256" key="1">
    <source>
        <dbReference type="ARBA" id="ARBA00003926"/>
    </source>
</evidence>
<feature type="transmembrane region" description="Helical" evidence="16">
    <location>
        <begin position="562"/>
        <end position="582"/>
    </location>
</feature>
<keyword evidence="15" id="KW-0479">Metal-binding</keyword>
<dbReference type="InterPro" id="IPR011640">
    <property type="entry name" value="Fe2_transport_prot_B_C"/>
</dbReference>
<feature type="transmembrane region" description="Helical" evidence="16">
    <location>
        <begin position="402"/>
        <end position="426"/>
    </location>
</feature>
<evidence type="ECO:0000256" key="15">
    <source>
        <dbReference type="PIRSR" id="PIRSR603373-2"/>
    </source>
</evidence>
<feature type="binding site" evidence="15">
    <location>
        <position position="37"/>
    </location>
    <ligand>
        <name>Mg(2+)</name>
        <dbReference type="ChEBI" id="CHEBI:18420"/>
        <label>2</label>
    </ligand>
</feature>
<dbReference type="InterPro" id="IPR003373">
    <property type="entry name" value="Fe2_transport_prot-B"/>
</dbReference>
<dbReference type="Pfam" id="PF07670">
    <property type="entry name" value="Gate"/>
    <property type="match status" value="2"/>
</dbReference>
<feature type="transmembrane region" description="Helical" evidence="16">
    <location>
        <begin position="256"/>
        <end position="278"/>
    </location>
</feature>
<dbReference type="AlphaFoldDB" id="R7RSL8"/>
<dbReference type="OrthoDB" id="9809127at2"/>
<feature type="binding site" evidence="15">
    <location>
        <position position="33"/>
    </location>
    <ligand>
        <name>Mg(2+)</name>
        <dbReference type="ChEBI" id="CHEBI:18420"/>
        <label>2</label>
    </ligand>
</feature>
<dbReference type="GO" id="GO:0015093">
    <property type="term" value="F:ferrous iron transmembrane transporter activity"/>
    <property type="evidence" value="ECO:0007669"/>
    <property type="project" value="UniProtKB-UniRule"/>
</dbReference>
<feature type="transmembrane region" description="Helical" evidence="16">
    <location>
        <begin position="488"/>
        <end position="506"/>
    </location>
</feature>
<dbReference type="SUPFAM" id="SSF52540">
    <property type="entry name" value="P-loop containing nucleoside triphosphate hydrolases"/>
    <property type="match status" value="1"/>
</dbReference>